<name>A0A9D6V3L0_9BACT</name>
<sequence length="115" mass="13060">MANNDSTRAREHTTRVIDGKEVVFDEEGFLLNPESWTEKIAETLALETGVSRLTDNQWEMIYFLRGFYLTNGRAPLNRDIKRETGLSLLALERLFPGGIRHGARRLAGLPNPRSC</sequence>
<dbReference type="PANTHER" id="PTHR37010">
    <property type="entry name" value="SULFURTRANSFERASE TUSE"/>
    <property type="match status" value="1"/>
</dbReference>
<dbReference type="PANTHER" id="PTHR37010:SF1">
    <property type="entry name" value="SULFURTRANSFERASE TUSE"/>
    <property type="match status" value="1"/>
</dbReference>
<dbReference type="AlphaFoldDB" id="A0A9D6V3L0"/>
<dbReference type="EMBL" id="JACRDE010000295">
    <property type="protein sequence ID" value="MBI5250000.1"/>
    <property type="molecule type" value="Genomic_DNA"/>
</dbReference>
<feature type="active site" description="Cysteine persulfide intermediate" evidence="4">
    <location>
        <position position="115"/>
    </location>
</feature>
<dbReference type="SUPFAM" id="SSF69721">
    <property type="entry name" value="DsrC, the gamma subunit of dissimilatory sulfite reductase"/>
    <property type="match status" value="1"/>
</dbReference>
<reference evidence="5" key="1">
    <citation type="submission" date="2020-07" db="EMBL/GenBank/DDBJ databases">
        <title>Huge and variable diversity of episymbiotic CPR bacteria and DPANN archaea in groundwater ecosystems.</title>
        <authorList>
            <person name="He C.Y."/>
            <person name="Keren R."/>
            <person name="Whittaker M."/>
            <person name="Farag I.F."/>
            <person name="Doudna J."/>
            <person name="Cate J.H.D."/>
            <person name="Banfield J.F."/>
        </authorList>
    </citation>
    <scope>NUCLEOTIDE SEQUENCE</scope>
    <source>
        <strain evidence="5">NC_groundwater_1664_Pr3_B-0.1um_52_9</strain>
    </source>
</reference>
<protein>
    <submittedName>
        <fullName evidence="5">TusE/DsrC/DsvC family sulfur relay protein</fullName>
    </submittedName>
</protein>
<evidence type="ECO:0000256" key="1">
    <source>
        <dbReference type="ARBA" id="ARBA00004496"/>
    </source>
</evidence>
<dbReference type="InterPro" id="IPR043163">
    <property type="entry name" value="DsrC-like_N"/>
</dbReference>
<dbReference type="NCBIfam" id="TIGR03342">
    <property type="entry name" value="dsrC_tusE_dsvC"/>
    <property type="match status" value="1"/>
</dbReference>
<comment type="subcellular location">
    <subcellularLocation>
        <location evidence="1">Cytoplasm</location>
    </subcellularLocation>
</comment>
<evidence type="ECO:0000256" key="4">
    <source>
        <dbReference type="PIRSR" id="PIRSR006223-50"/>
    </source>
</evidence>
<dbReference type="InterPro" id="IPR007453">
    <property type="entry name" value="DsrC/TusE"/>
</dbReference>
<organism evidence="5 6">
    <name type="scientific">Desulfomonile tiedjei</name>
    <dbReference type="NCBI Taxonomy" id="2358"/>
    <lineage>
        <taxon>Bacteria</taxon>
        <taxon>Pseudomonadati</taxon>
        <taxon>Thermodesulfobacteriota</taxon>
        <taxon>Desulfomonilia</taxon>
        <taxon>Desulfomonilales</taxon>
        <taxon>Desulfomonilaceae</taxon>
        <taxon>Desulfomonile</taxon>
    </lineage>
</organism>
<keyword evidence="3" id="KW-0963">Cytoplasm</keyword>
<dbReference type="GO" id="GO:0005737">
    <property type="term" value="C:cytoplasm"/>
    <property type="evidence" value="ECO:0007669"/>
    <property type="project" value="UniProtKB-SubCell"/>
</dbReference>
<accession>A0A9D6V3L0</accession>
<dbReference type="InterPro" id="IPR025526">
    <property type="entry name" value="DsrC-like_dom_sf"/>
</dbReference>
<dbReference type="GO" id="GO:0002143">
    <property type="term" value="P:tRNA wobble position uridine thiolation"/>
    <property type="evidence" value="ECO:0007669"/>
    <property type="project" value="TreeGrafter"/>
</dbReference>
<comment type="similarity">
    <text evidence="2">Belongs to the DsrC/TusE family.</text>
</comment>
<dbReference type="PIRSF" id="PIRSF006223">
    <property type="entry name" value="DsrC_TusE"/>
    <property type="match status" value="1"/>
</dbReference>
<dbReference type="Proteomes" id="UP000807825">
    <property type="component" value="Unassembled WGS sequence"/>
</dbReference>
<dbReference type="Gene3D" id="1.10.10.370">
    <property type="entry name" value="DsrC-like protein, C-terminal domain"/>
    <property type="match status" value="1"/>
</dbReference>
<evidence type="ECO:0000313" key="5">
    <source>
        <dbReference type="EMBL" id="MBI5250000.1"/>
    </source>
</evidence>
<evidence type="ECO:0000256" key="2">
    <source>
        <dbReference type="ARBA" id="ARBA00005718"/>
    </source>
</evidence>
<dbReference type="GO" id="GO:0097163">
    <property type="term" value="F:sulfur carrier activity"/>
    <property type="evidence" value="ECO:0007669"/>
    <property type="project" value="TreeGrafter"/>
</dbReference>
<proteinExistence type="inferred from homology"/>
<comment type="caution">
    <text evidence="5">The sequence shown here is derived from an EMBL/GenBank/DDBJ whole genome shotgun (WGS) entry which is preliminary data.</text>
</comment>
<evidence type="ECO:0000256" key="3">
    <source>
        <dbReference type="ARBA" id="ARBA00022490"/>
    </source>
</evidence>
<evidence type="ECO:0000313" key="6">
    <source>
        <dbReference type="Proteomes" id="UP000807825"/>
    </source>
</evidence>
<gene>
    <name evidence="5" type="ORF">HY912_10945</name>
</gene>
<dbReference type="InterPro" id="IPR042072">
    <property type="entry name" value="DsrC-like_C"/>
</dbReference>
<dbReference type="Gene3D" id="3.30.1420.10">
    <property type="match status" value="1"/>
</dbReference>
<dbReference type="Pfam" id="PF04358">
    <property type="entry name" value="DsrC"/>
    <property type="match status" value="1"/>
</dbReference>